<dbReference type="SMART" id="SM00848">
    <property type="entry name" value="Inhibitor_I29"/>
    <property type="match status" value="1"/>
</dbReference>
<dbReference type="Gene3D" id="3.90.70.10">
    <property type="entry name" value="Cysteine proteinases"/>
    <property type="match status" value="1"/>
</dbReference>
<dbReference type="InterPro" id="IPR000668">
    <property type="entry name" value="Peptidase_C1A_C"/>
</dbReference>
<accession>A0A078A0F6</accession>
<dbReference type="Proteomes" id="UP000039865">
    <property type="component" value="Unassembled WGS sequence"/>
</dbReference>
<feature type="domain" description="Peptidase C1A papain C-terminal" evidence="5">
    <location>
        <begin position="142"/>
        <end position="353"/>
    </location>
</feature>
<dbReference type="InterPro" id="IPR025660">
    <property type="entry name" value="Pept_his_AS"/>
</dbReference>
<dbReference type="GO" id="GO:0008234">
    <property type="term" value="F:cysteine-type peptidase activity"/>
    <property type="evidence" value="ECO:0007669"/>
    <property type="project" value="InterPro"/>
</dbReference>
<dbReference type="InParanoid" id="A0A078A0F6"/>
<keyword evidence="3" id="KW-1015">Disulfide bond</keyword>
<feature type="region of interest" description="Disordered" evidence="4">
    <location>
        <begin position="27"/>
        <end position="52"/>
    </location>
</feature>
<dbReference type="OrthoDB" id="190265at2759"/>
<reference evidence="7 8" key="1">
    <citation type="submission" date="2014-06" db="EMBL/GenBank/DDBJ databases">
        <authorList>
            <person name="Swart Estienne"/>
        </authorList>
    </citation>
    <scope>NUCLEOTIDE SEQUENCE [LARGE SCALE GENOMIC DNA]</scope>
    <source>
        <strain evidence="7 8">130c</strain>
    </source>
</reference>
<dbReference type="SUPFAM" id="SSF54001">
    <property type="entry name" value="Cysteine proteinases"/>
    <property type="match status" value="1"/>
</dbReference>
<dbReference type="PANTHER" id="PTHR12411">
    <property type="entry name" value="CYSTEINE PROTEASE FAMILY C1-RELATED"/>
    <property type="match status" value="1"/>
</dbReference>
<dbReference type="AlphaFoldDB" id="A0A078A0F6"/>
<keyword evidence="2" id="KW-0865">Zymogen</keyword>
<dbReference type="PROSITE" id="PS00639">
    <property type="entry name" value="THIOL_PROTEASE_HIS"/>
    <property type="match status" value="1"/>
</dbReference>
<dbReference type="InterPro" id="IPR038765">
    <property type="entry name" value="Papain-like_cys_pep_sf"/>
</dbReference>
<evidence type="ECO:0000313" key="7">
    <source>
        <dbReference type="EMBL" id="CDW75635.1"/>
    </source>
</evidence>
<dbReference type="InterPro" id="IPR039417">
    <property type="entry name" value="Peptidase_C1A_papain-like"/>
</dbReference>
<evidence type="ECO:0000259" key="6">
    <source>
        <dbReference type="SMART" id="SM00848"/>
    </source>
</evidence>
<dbReference type="PROSITE" id="PS00139">
    <property type="entry name" value="THIOL_PROTEASE_CYS"/>
    <property type="match status" value="1"/>
</dbReference>
<gene>
    <name evidence="7" type="primary">Contig9600.g10267</name>
    <name evidence="7" type="ORF">STYLEM_4627</name>
</gene>
<dbReference type="GO" id="GO:0006508">
    <property type="term" value="P:proteolysis"/>
    <property type="evidence" value="ECO:0007669"/>
    <property type="project" value="InterPro"/>
</dbReference>
<dbReference type="Pfam" id="PF08246">
    <property type="entry name" value="Inhibitor_I29"/>
    <property type="match status" value="1"/>
</dbReference>
<evidence type="ECO:0000313" key="8">
    <source>
        <dbReference type="Proteomes" id="UP000039865"/>
    </source>
</evidence>
<sequence>MKKFAAVAVGVASFYYISFITQKHQEKDKNISETVQNSNHHHRPKQNMGSDDIQSQRDFINYISKYTKSYQSTEEYNKRYELFLKTKEQIMRTNSQNGASYRLGFNQFSDWTDAEFNQILGDKAVQDQDDPAHLLVLDASKNAATIDWRQQGVVNPVKDQQRCGSCWSFASAAAVESHHAIEGNDLLSLSEQNLVDCSKAYGNDGCNGGLATQAYQYIRDFGIESESDYPYKAVDQACARDQSKVKVFVTDYHSVTTQSPDQLKAALNVGPVSVSVDAGGDFRSYEGGILDKGCGTSLNHAILAVGYGSENGQEYYIVRNSWGPYWGESGYIRMAVVAGQGICGIQIRPSWPQTKSAQAEE</sequence>
<evidence type="ECO:0000256" key="3">
    <source>
        <dbReference type="ARBA" id="ARBA00023157"/>
    </source>
</evidence>
<evidence type="ECO:0000256" key="1">
    <source>
        <dbReference type="ARBA" id="ARBA00008455"/>
    </source>
</evidence>
<evidence type="ECO:0000256" key="4">
    <source>
        <dbReference type="SAM" id="MobiDB-lite"/>
    </source>
</evidence>
<evidence type="ECO:0000256" key="2">
    <source>
        <dbReference type="ARBA" id="ARBA00023145"/>
    </source>
</evidence>
<feature type="domain" description="Cathepsin propeptide inhibitor" evidence="6">
    <location>
        <begin position="59"/>
        <end position="116"/>
    </location>
</feature>
<dbReference type="CDD" id="cd02248">
    <property type="entry name" value="Peptidase_C1A"/>
    <property type="match status" value="1"/>
</dbReference>
<name>A0A078A0F6_STYLE</name>
<dbReference type="InterPro" id="IPR013128">
    <property type="entry name" value="Peptidase_C1A"/>
</dbReference>
<dbReference type="FunFam" id="3.90.70.10:FF:000039">
    <property type="entry name" value="Cysteine proteinase 2, putative"/>
    <property type="match status" value="1"/>
</dbReference>
<dbReference type="InterPro" id="IPR000169">
    <property type="entry name" value="Pept_cys_AS"/>
</dbReference>
<dbReference type="EMBL" id="CCKQ01004476">
    <property type="protein sequence ID" value="CDW75635.1"/>
    <property type="molecule type" value="Genomic_DNA"/>
</dbReference>
<dbReference type="OMA" id="QQGMCLP"/>
<dbReference type="Pfam" id="PF00112">
    <property type="entry name" value="Peptidase_C1"/>
    <property type="match status" value="1"/>
</dbReference>
<dbReference type="SMART" id="SM00645">
    <property type="entry name" value="Pept_C1"/>
    <property type="match status" value="1"/>
</dbReference>
<protein>
    <submittedName>
        <fullName evidence="7">Cathepsin l</fullName>
    </submittedName>
</protein>
<proteinExistence type="inferred from homology"/>
<organism evidence="7 8">
    <name type="scientific">Stylonychia lemnae</name>
    <name type="common">Ciliate</name>
    <dbReference type="NCBI Taxonomy" id="5949"/>
    <lineage>
        <taxon>Eukaryota</taxon>
        <taxon>Sar</taxon>
        <taxon>Alveolata</taxon>
        <taxon>Ciliophora</taxon>
        <taxon>Intramacronucleata</taxon>
        <taxon>Spirotrichea</taxon>
        <taxon>Stichotrichia</taxon>
        <taxon>Sporadotrichida</taxon>
        <taxon>Oxytrichidae</taxon>
        <taxon>Stylonychinae</taxon>
        <taxon>Stylonychia</taxon>
    </lineage>
</organism>
<dbReference type="InterPro" id="IPR013201">
    <property type="entry name" value="Prot_inhib_I29"/>
</dbReference>
<dbReference type="PRINTS" id="PR00705">
    <property type="entry name" value="PAPAIN"/>
</dbReference>
<evidence type="ECO:0000259" key="5">
    <source>
        <dbReference type="SMART" id="SM00645"/>
    </source>
</evidence>
<keyword evidence="8" id="KW-1185">Reference proteome</keyword>
<comment type="similarity">
    <text evidence="1">Belongs to the peptidase C1 family.</text>
</comment>